<protein>
    <submittedName>
        <fullName evidence="1">Uncharacterized protein</fullName>
    </submittedName>
</protein>
<proteinExistence type="predicted"/>
<sequence>MTLDEIRTAILAIHGALTPFNVAGDFAEPLVHLMTAAHVLGEPETSTTPYDLQGARMVPEILQHLVLQEMWLRDRIITVPATSVKAMVALPLLSQAINTGINGYARRSRGGRA</sequence>
<dbReference type="Proteomes" id="UP000074310">
    <property type="component" value="Unassembled WGS sequence"/>
</dbReference>
<reference evidence="1 2" key="1">
    <citation type="journal article" date="2016" name="Front. Microbiol.">
        <title>Genomic Resource of Rice Seed Associated Bacteria.</title>
        <authorList>
            <person name="Midha S."/>
            <person name="Bansal K."/>
            <person name="Sharma S."/>
            <person name="Kumar N."/>
            <person name="Patil P.P."/>
            <person name="Chaudhry V."/>
            <person name="Patil P.B."/>
        </authorList>
    </citation>
    <scope>NUCLEOTIDE SEQUENCE [LARGE SCALE GENOMIC DNA]</scope>
    <source>
        <strain evidence="1 2">NS334</strain>
    </source>
</reference>
<gene>
    <name evidence="1" type="ORF">NS334_08575</name>
</gene>
<evidence type="ECO:0000313" key="2">
    <source>
        <dbReference type="Proteomes" id="UP000074310"/>
    </source>
</evidence>
<evidence type="ECO:0000313" key="1">
    <source>
        <dbReference type="EMBL" id="KTT72638.1"/>
    </source>
</evidence>
<accession>A0A147I3H8</accession>
<dbReference type="EMBL" id="LDTB01000025">
    <property type="protein sequence ID" value="KTT72638.1"/>
    <property type="molecule type" value="Genomic_DNA"/>
</dbReference>
<comment type="caution">
    <text evidence="1">The sequence shown here is derived from an EMBL/GenBank/DDBJ whole genome shotgun (WGS) entry which is preliminary data.</text>
</comment>
<name>A0A147I3H8_9SPHN</name>
<organism evidence="1 2">
    <name type="scientific">Sphingomonas endophytica</name>
    <dbReference type="NCBI Taxonomy" id="869719"/>
    <lineage>
        <taxon>Bacteria</taxon>
        <taxon>Pseudomonadati</taxon>
        <taxon>Pseudomonadota</taxon>
        <taxon>Alphaproteobacteria</taxon>
        <taxon>Sphingomonadales</taxon>
        <taxon>Sphingomonadaceae</taxon>
        <taxon>Sphingomonas</taxon>
    </lineage>
</organism>
<dbReference type="RefSeq" id="WP_058755558.1">
    <property type="nucleotide sequence ID" value="NZ_LDTB01000025.1"/>
</dbReference>
<dbReference type="PATRIC" id="fig|869719.3.peg.1393"/>
<keyword evidence="2" id="KW-1185">Reference proteome</keyword>
<dbReference type="AlphaFoldDB" id="A0A147I3H8"/>